<evidence type="ECO:0000313" key="2">
    <source>
        <dbReference type="Proteomes" id="UP000192660"/>
    </source>
</evidence>
<dbReference type="RefSeq" id="WP_020375582.1">
    <property type="nucleotide sequence ID" value="NZ_FWWY01000001.1"/>
</dbReference>
<dbReference type="OrthoDB" id="2083447at2"/>
<gene>
    <name evidence="1" type="ORF">SAMN00768000_1568</name>
</gene>
<evidence type="ECO:0000313" key="1">
    <source>
        <dbReference type="EMBL" id="SMC04297.1"/>
    </source>
</evidence>
<accession>A0A1W1WDD7</accession>
<proteinExistence type="predicted"/>
<dbReference type="AlphaFoldDB" id="A0A1W1WDD7"/>
<dbReference type="PROSITE" id="PS51257">
    <property type="entry name" value="PROKAR_LIPOPROTEIN"/>
    <property type="match status" value="1"/>
</dbReference>
<organism evidence="1 2">
    <name type="scientific">Sulfobacillus thermosulfidooxidans (strain DSM 9293 / VKM B-1269 / AT-1)</name>
    <dbReference type="NCBI Taxonomy" id="929705"/>
    <lineage>
        <taxon>Bacteria</taxon>
        <taxon>Bacillati</taxon>
        <taxon>Bacillota</taxon>
        <taxon>Clostridia</taxon>
        <taxon>Eubacteriales</taxon>
        <taxon>Clostridiales Family XVII. Incertae Sedis</taxon>
        <taxon>Sulfobacillus</taxon>
    </lineage>
</organism>
<reference evidence="2" key="1">
    <citation type="submission" date="2017-04" db="EMBL/GenBank/DDBJ databases">
        <authorList>
            <person name="Varghese N."/>
            <person name="Submissions S."/>
        </authorList>
    </citation>
    <scope>NUCLEOTIDE SEQUENCE [LARGE SCALE GENOMIC DNA]</scope>
    <source>
        <strain evidence="2">DSM 9293</strain>
    </source>
</reference>
<keyword evidence="2" id="KW-1185">Reference proteome</keyword>
<sequence>MPRIFGWFNNSQTLLSCIEKIRHSGMVSVLLRQPNERVLVMGPLTKDVGPYPFLDVQHHIRRLGLPRPWAEKYTRILEKGGVVVCVDVAEPSFTDILSQYQARDLTLIP</sequence>
<protein>
    <submittedName>
        <fullName evidence="1">Uncharacterized protein</fullName>
    </submittedName>
</protein>
<dbReference type="Proteomes" id="UP000192660">
    <property type="component" value="Unassembled WGS sequence"/>
</dbReference>
<dbReference type="EMBL" id="FWWY01000001">
    <property type="protein sequence ID" value="SMC04297.1"/>
    <property type="molecule type" value="Genomic_DNA"/>
</dbReference>
<name>A0A1W1WDD7_SULTA</name>